<name>A0A1M6LC28_9FIRM</name>
<dbReference type="Proteomes" id="UP000184082">
    <property type="component" value="Unassembled WGS sequence"/>
</dbReference>
<dbReference type="EMBL" id="FRAJ01000003">
    <property type="protein sequence ID" value="SHJ68790.1"/>
    <property type="molecule type" value="Genomic_DNA"/>
</dbReference>
<proteinExistence type="predicted"/>
<sequence>MNRINLNYNLKFRRDINRHVHEVDTGMNTFQEILNKSITARNLKFSKHAIERLKNRNINLTQSEIDKLNDAVKKASSKGIREALILMDNKAFIASVKNNTIITAAVDEQLRENIFTNIDGAVIV</sequence>
<dbReference type="InterPro" id="IPR013367">
    <property type="entry name" value="Flagellar_put"/>
</dbReference>
<keyword evidence="2" id="KW-1185">Reference proteome</keyword>
<evidence type="ECO:0000313" key="1">
    <source>
        <dbReference type="EMBL" id="SHJ68790.1"/>
    </source>
</evidence>
<keyword evidence="1" id="KW-0969">Cilium</keyword>
<accession>A0A1M6LC28</accession>
<dbReference type="STRING" id="1121266.SAMN02745883_00154"/>
<dbReference type="Pfam" id="PF12611">
    <property type="entry name" value="Flagellar_put"/>
    <property type="match status" value="1"/>
</dbReference>
<organism evidence="1 2">
    <name type="scientific">Caminicella sporogenes DSM 14501</name>
    <dbReference type="NCBI Taxonomy" id="1121266"/>
    <lineage>
        <taxon>Bacteria</taxon>
        <taxon>Bacillati</taxon>
        <taxon>Bacillota</taxon>
        <taxon>Clostridia</taxon>
        <taxon>Peptostreptococcales</taxon>
        <taxon>Caminicellaceae</taxon>
        <taxon>Caminicella</taxon>
    </lineage>
</organism>
<gene>
    <name evidence="1" type="ORF">SAMN02745883_00154</name>
</gene>
<protein>
    <submittedName>
        <fullName evidence="1">Flagellar operon protein</fullName>
    </submittedName>
</protein>
<keyword evidence="1" id="KW-0282">Flagellum</keyword>
<dbReference type="AlphaFoldDB" id="A0A1M6LC28"/>
<evidence type="ECO:0000313" key="2">
    <source>
        <dbReference type="Proteomes" id="UP000184082"/>
    </source>
</evidence>
<keyword evidence="1" id="KW-0966">Cell projection</keyword>
<reference evidence="1 2" key="1">
    <citation type="submission" date="2016-11" db="EMBL/GenBank/DDBJ databases">
        <authorList>
            <person name="Jaros S."/>
            <person name="Januszkiewicz K."/>
            <person name="Wedrychowicz H."/>
        </authorList>
    </citation>
    <scope>NUCLEOTIDE SEQUENCE [LARGE SCALE GENOMIC DNA]</scope>
    <source>
        <strain evidence="1 2">DSM 14501</strain>
    </source>
</reference>
<dbReference type="NCBIfam" id="TIGR02530">
    <property type="entry name" value="flg_new"/>
    <property type="match status" value="1"/>
</dbReference>
<dbReference type="RefSeq" id="WP_072965476.1">
    <property type="nucleotide sequence ID" value="NZ_FRAJ01000003.1"/>
</dbReference>